<gene>
    <name evidence="2" type="ORF">OL233_02610</name>
</gene>
<keyword evidence="1" id="KW-1133">Transmembrane helix</keyword>
<dbReference type="InterPro" id="IPR017259">
    <property type="entry name" value="UCP037672"/>
</dbReference>
<feature type="transmembrane region" description="Helical" evidence="1">
    <location>
        <begin position="6"/>
        <end position="27"/>
    </location>
</feature>
<feature type="transmembrane region" description="Helical" evidence="1">
    <location>
        <begin position="79"/>
        <end position="99"/>
    </location>
</feature>
<dbReference type="Proteomes" id="UP001147148">
    <property type="component" value="Unassembled WGS sequence"/>
</dbReference>
<evidence type="ECO:0000256" key="1">
    <source>
        <dbReference type="SAM" id="Phobius"/>
    </source>
</evidence>
<dbReference type="RefSeq" id="WP_275470806.1">
    <property type="nucleotide sequence ID" value="NZ_JAPDSH010000001.1"/>
</dbReference>
<protein>
    <submittedName>
        <fullName evidence="2">DUF3784 domain-containing protein</fullName>
    </submittedName>
</protein>
<dbReference type="Pfam" id="PF12650">
    <property type="entry name" value="DUF3784"/>
    <property type="match status" value="1"/>
</dbReference>
<organism evidence="2 3">
    <name type="scientific">Vagococcus proximus</name>
    <dbReference type="NCBI Taxonomy" id="2991417"/>
    <lineage>
        <taxon>Bacteria</taxon>
        <taxon>Bacillati</taxon>
        <taxon>Bacillota</taxon>
        <taxon>Bacilli</taxon>
        <taxon>Lactobacillales</taxon>
        <taxon>Enterococcaceae</taxon>
        <taxon>Vagococcus</taxon>
    </lineage>
</organism>
<reference evidence="2" key="1">
    <citation type="submission" date="2022-10" db="EMBL/GenBank/DDBJ databases">
        <title>Vagococcus sp. isolated from poultry meat.</title>
        <authorList>
            <person name="Johansson P."/>
            <person name="Bjorkroth J."/>
        </authorList>
    </citation>
    <scope>NUCLEOTIDE SEQUENCE</scope>
    <source>
        <strain evidence="2">PNs007</strain>
    </source>
</reference>
<proteinExistence type="predicted"/>
<keyword evidence="1" id="KW-0812">Transmembrane</keyword>
<evidence type="ECO:0000313" key="2">
    <source>
        <dbReference type="EMBL" id="MDF0479168.1"/>
    </source>
</evidence>
<keyword evidence="1" id="KW-0472">Membrane</keyword>
<evidence type="ECO:0000313" key="3">
    <source>
        <dbReference type="Proteomes" id="UP001147148"/>
    </source>
</evidence>
<name>A0ABT5WZI4_9ENTE</name>
<dbReference type="EMBL" id="JAPDSH010000001">
    <property type="protein sequence ID" value="MDF0479168.1"/>
    <property type="molecule type" value="Genomic_DNA"/>
</dbReference>
<accession>A0ABT5WZI4</accession>
<sequence>MSTETLISLLIMIPLISLFLICGIQFYRGKWFNLIAGYNTASPQEKRKSEERNIGKKTALVCFVSSLSCVIMLFKPTEWGIAIAIASIFLVTTWCLISVNKK</sequence>
<keyword evidence="3" id="KW-1185">Reference proteome</keyword>
<comment type="caution">
    <text evidence="2">The sequence shown here is derived from an EMBL/GenBank/DDBJ whole genome shotgun (WGS) entry which is preliminary data.</text>
</comment>